<dbReference type="PANTHER" id="PTHR40050">
    <property type="entry name" value="INNER SPORE COAT PROTEIN H"/>
    <property type="match status" value="1"/>
</dbReference>
<feature type="domain" description="LTD" evidence="3">
    <location>
        <begin position="1448"/>
        <end position="1600"/>
    </location>
</feature>
<dbReference type="SUPFAM" id="SSF74853">
    <property type="entry name" value="Lamin A/C globular tail domain"/>
    <property type="match status" value="3"/>
</dbReference>
<dbReference type="InterPro" id="IPR036415">
    <property type="entry name" value="Lamin_tail_dom_sf"/>
</dbReference>
<dbReference type="PANTHER" id="PTHR40050:SF1">
    <property type="entry name" value="INNER SPORE COAT PROTEIN H"/>
    <property type="match status" value="1"/>
</dbReference>
<feature type="region of interest" description="Disordered" evidence="1">
    <location>
        <begin position="1136"/>
        <end position="1157"/>
    </location>
</feature>
<dbReference type="Pfam" id="PF08757">
    <property type="entry name" value="CotH"/>
    <property type="match status" value="2"/>
</dbReference>
<gene>
    <name evidence="4" type="ORF">METZ01_LOCUS9389</name>
</gene>
<dbReference type="Gene3D" id="2.60.40.10">
    <property type="entry name" value="Immunoglobulins"/>
    <property type="match status" value="1"/>
</dbReference>
<dbReference type="Pfam" id="PF13290">
    <property type="entry name" value="CHB_HEX_C_1"/>
    <property type="match status" value="1"/>
</dbReference>
<feature type="transmembrane region" description="Helical" evidence="2">
    <location>
        <begin position="12"/>
        <end position="30"/>
    </location>
</feature>
<sequence>MPLSNRSLRRDWIWFLFCLAAIPIPAQVLINEIHYRPANESVSEEFVELWNFKDEPVSLDSWQLNAGVLFVFGKITLPPDSGLVIAADVARFAELHPGVKNVVGNWRGQLSNNGETIRLIDANGATADKVRYGTEGDWAQRIRGPLHGGHRGWTWHAIHDGGGHSLELMQSGLFNNHGQNWHSSLAKGGTAGRANSTKIANLAPLILGVIHTPAVPRSTDPVTVTARVIDESPDGTEAQLHYRLDGKSNFHSLTMAQSGAEQFAAIIPEQADGQVIEFYVSATDGQGVARTWPSAPGDCPRLLYQVDDQVVTPGRPVHRIILTKRERDELTQVGRRPWHNTSDAQMSGTFINRESGQTHVHYNVGVRLRGTTSRAAAHKSRCVNFPNDRLWRGRTAINLNAIHPHAQELGSALFRLAGLPAPRARAVRVFENNKQLGGANQFGHYAELDPLNSEYIRWQFPNDDNGNFYKGGGHADLTYLGNEPAPYAKKYFYAKQTNAWQNDYSDLIELLRALGQADEPPPASRMNVDAWMRHLAVHDLLGNEETSLVTGDHGDYALYAGTAERRFALIPYDLDAVLGVQGGTQSALWRAAANPVLSQLMSRPTVAARYWFHLDDLARTLFSAEQLEPVIDRLVGDYLPRAEVDRLKSFAAKRCEFVLSQIPRELTVTTGLAKRDGFFTSHSPQLELSGQAPATRTVAVKVNGHAADWVAPEARWQAKVALRRGLNRLLVHALDASGNVVARQDADVWHGAAPSRSLGQRLSQSTRWTAAQPLLLAKPLVVPAGVTLTVDPGATICFRPDGRLLVEGRLLAEGQAQRRIQFLRAPGSTGAWGGIGFSNSAYGNRLAYVDFHHTSSYALAVTNSVVTLDHVQWHGTRTNLIWFQNASLKVRDCVFPNLSHSEHVRGIGIRAGGELVFARNRFGGTTGYNDILDVSGGKRPGPILQLYGNEFLGGSDDGLDLDGMDAHIEGNTFHGFHKRNTTLSISAAVATGRHGEQASDLTMVRNIFYDNDHHVLIKQGGRLEAANNTFYGGALGAIAFDEPLRELEMPHGARLTGNIFSGNKADLIHLKPLWLEQNWVWLHVFDSIIRKTHDWLGERNLDTDPIFTNAPRDVRLQPGSPAIDTGPNGLDMGAHVPSGASISGEPPTPTRESSAVLTVGGPGVTHYRYRVNDGPLGGAHPIDEPIHLAELPPGETFVEVIGKNSAGAWQPLDQVTRSKRWTLNPNHSRLVINEVLAWSSADALDAVELLNDSAEAINLDDMSLTDDPAKPRKFVFPAGSQLEAGAYLVLGDELGFKLDADGEGVWLFDRDGGLIDSVEFGPQLQGHSIGRAGPTGEWTLTRPTLGAPNIALALGQADAVRLAKWIANPPDGERDSVELFNPGALPVALDGMRLSSKPIGAPAMFLFPPLSFMDAMVGLALDSRSLGFKLPAAQGEVGLANANGKWLERFVYGPQPAGDRLAKVPSVIISEAMTDNRTTLVDEDGDFPDWIELHNPTESPINLDGFGLSDDSAQPFKWRFQKTTIAPGEHLLVFASGKDRRTLRKPSPTVERPADIPGLKLWLDASASDSLTIDAEGHVARWQSATGITATQSNTTRQPRLAVDPLSGLPVLRFDGLDDWLSFQWLNDVLTVFIVAREEAHATRSFRAVIGDGNTADFTRGGDRILYYHPHSGFAGKDTVVRINGSPVNPTAARWPKSLCLVTSLAARRLQASLIGTDRFVPDRNWHGDIGEVLVYNRTLNAIEIAAVEAWLKEKWALPAVALHANFKLGKGDDKVTLTEPPGRRAATLSLPPCPPDTTVGVPADMTGRALFARATPGVANLAKPHIGWAGAPRLANPPGVYAGPVDLQIEPPDSLSEVRYTLDGSVPGPEARHYAGPLRLTKPTVVRVRAFRDGHLPGPVVTASYLIGESTRFPIVSLCIGPQNLFDHDRGIYTTDNAYREWERPAFFEWFEPGSRRAIGQTVGLRIHGGWSRKYDQKSLRLYARDRYGESAFDHRFFPELEIGVFRRLLLRNSGNGWKLAFMRDAIGHELVGGMGLNSQAWRPTIVYLDGSYWGIHNLRERIDRHHLASHHGVAPDEIDLLQNGIRAGDMEHWKRLEQLFNGPSEKPAEWMPVLEPFIDLDNLFDYVIAEVFLDNRDWPLNNEQQWRPRAESGRWQWLPYDMDGILGTSGRRPWVNSLHGKILYLPVKQPPLFVSMMQALLKEPRGRERFVHRYTTHLQTTLSRARILQVIDDKQAILAPEMARHIERWQRTENSSPQSALPHRSTSDWLAEVQVLRNFAEARHAHAWADLQVTFNLAATAALQIDATPGLLGVEAEGLAMPSRGSGWGARFFTALPMQLSLRLAKGWKLAGWENNSGPDADGRFTLNGDTLLRPQLVFEPSHRPMFQSIELVQGNRLQIVFFGISGRTHHVEASVDLTIWQQLKNVAVPNHKPLTFTVPLGDKPDRRFFRIISDPN</sequence>
<accession>A0A381NPM3</accession>
<dbReference type="InterPro" id="IPR011050">
    <property type="entry name" value="Pectin_lyase_fold/virulence"/>
</dbReference>
<evidence type="ECO:0000259" key="3">
    <source>
        <dbReference type="PROSITE" id="PS51841"/>
    </source>
</evidence>
<dbReference type="Pfam" id="PF00932">
    <property type="entry name" value="LTD"/>
    <property type="match status" value="3"/>
</dbReference>
<reference evidence="4" key="1">
    <citation type="submission" date="2018-05" db="EMBL/GenBank/DDBJ databases">
        <authorList>
            <person name="Lanie J.A."/>
            <person name="Ng W.-L."/>
            <person name="Kazmierczak K.M."/>
            <person name="Andrzejewski T.M."/>
            <person name="Davidsen T.M."/>
            <person name="Wayne K.J."/>
            <person name="Tettelin H."/>
            <person name="Glass J.I."/>
            <person name="Rusch D."/>
            <person name="Podicherti R."/>
            <person name="Tsui H.-C.T."/>
            <person name="Winkler M.E."/>
        </authorList>
    </citation>
    <scope>NUCLEOTIDE SEQUENCE</scope>
</reference>
<keyword evidence="2" id="KW-0812">Transmembrane</keyword>
<dbReference type="InterPro" id="IPR014867">
    <property type="entry name" value="Spore_coat_CotH_CotH2/3/7"/>
</dbReference>
<dbReference type="SUPFAM" id="SSF51126">
    <property type="entry name" value="Pectin lyase-like"/>
    <property type="match status" value="1"/>
</dbReference>
<proteinExistence type="predicted"/>
<evidence type="ECO:0000313" key="4">
    <source>
        <dbReference type="EMBL" id="SUZ56535.1"/>
    </source>
</evidence>
<dbReference type="EMBL" id="UINC01000508">
    <property type="protein sequence ID" value="SUZ56535.1"/>
    <property type="molecule type" value="Genomic_DNA"/>
</dbReference>
<dbReference type="Gene3D" id="2.160.20.10">
    <property type="entry name" value="Single-stranded right-handed beta-helix, Pectin lyase-like"/>
    <property type="match status" value="1"/>
</dbReference>
<evidence type="ECO:0000256" key="2">
    <source>
        <dbReference type="SAM" id="Phobius"/>
    </source>
</evidence>
<dbReference type="InterPro" id="IPR012334">
    <property type="entry name" value="Pectin_lyas_fold"/>
</dbReference>
<organism evidence="4">
    <name type="scientific">marine metagenome</name>
    <dbReference type="NCBI Taxonomy" id="408172"/>
    <lineage>
        <taxon>unclassified sequences</taxon>
        <taxon>metagenomes</taxon>
        <taxon>ecological metagenomes</taxon>
    </lineage>
</organism>
<dbReference type="PROSITE" id="PS51841">
    <property type="entry name" value="LTD"/>
    <property type="match status" value="1"/>
</dbReference>
<name>A0A381NPM3_9ZZZZ</name>
<keyword evidence="2" id="KW-0472">Membrane</keyword>
<keyword evidence="2" id="KW-1133">Transmembrane helix</keyword>
<dbReference type="InterPro" id="IPR013783">
    <property type="entry name" value="Ig-like_fold"/>
</dbReference>
<dbReference type="InterPro" id="IPR059177">
    <property type="entry name" value="GH29D-like_dom"/>
</dbReference>
<dbReference type="Gene3D" id="2.60.40.1260">
    <property type="entry name" value="Lamin Tail domain"/>
    <property type="match status" value="1"/>
</dbReference>
<evidence type="ECO:0000256" key="1">
    <source>
        <dbReference type="SAM" id="MobiDB-lite"/>
    </source>
</evidence>
<protein>
    <recommendedName>
        <fullName evidence="3">LTD domain-containing protein</fullName>
    </recommendedName>
</protein>
<dbReference type="InterPro" id="IPR001322">
    <property type="entry name" value="Lamin_tail_dom"/>
</dbReference>